<feature type="non-terminal residue" evidence="2">
    <location>
        <position position="1"/>
    </location>
</feature>
<keyword evidence="1" id="KW-0732">Signal</keyword>
<dbReference type="EMBL" id="BDIP01003961">
    <property type="protein sequence ID" value="GCA63545.1"/>
    <property type="molecule type" value="Genomic_DNA"/>
</dbReference>
<sequence length="78" mass="8415">MYISTVLAACLLLVVSALCDLDVVFSEQTVAKQLTLYQNGSALVLEDHTVSVEAGLTELVLRLQSDQLQSESLLVFSA</sequence>
<dbReference type="AlphaFoldDB" id="A0A391NPY6"/>
<proteinExistence type="predicted"/>
<dbReference type="Proteomes" id="UP000265618">
    <property type="component" value="Unassembled WGS sequence"/>
</dbReference>
<comment type="caution">
    <text evidence="2">The sequence shown here is derived from an EMBL/GenBank/DDBJ whole genome shotgun (WGS) entry which is preliminary data.</text>
</comment>
<accession>A0A391NPY6</accession>
<gene>
    <name evidence="2" type="ORF">KIPB_010548</name>
</gene>
<evidence type="ECO:0000256" key="1">
    <source>
        <dbReference type="SAM" id="SignalP"/>
    </source>
</evidence>
<evidence type="ECO:0000313" key="2">
    <source>
        <dbReference type="EMBL" id="GCA63545.1"/>
    </source>
</evidence>
<protein>
    <submittedName>
        <fullName evidence="2">Uncharacterized protein</fullName>
    </submittedName>
</protein>
<reference evidence="2 3" key="1">
    <citation type="journal article" date="2018" name="PLoS ONE">
        <title>The draft genome of Kipferlia bialata reveals reductive genome evolution in fornicate parasites.</title>
        <authorList>
            <person name="Tanifuji G."/>
            <person name="Takabayashi S."/>
            <person name="Kume K."/>
            <person name="Takagi M."/>
            <person name="Nakayama T."/>
            <person name="Kamikawa R."/>
            <person name="Inagaki Y."/>
            <person name="Hashimoto T."/>
        </authorList>
    </citation>
    <scope>NUCLEOTIDE SEQUENCE [LARGE SCALE GENOMIC DNA]</scope>
    <source>
        <strain evidence="2">NY0173</strain>
    </source>
</reference>
<feature type="signal peptide" evidence="1">
    <location>
        <begin position="1"/>
        <end position="19"/>
    </location>
</feature>
<name>A0A391NPY6_9EUKA</name>
<feature type="chain" id="PRO_5017477391" evidence="1">
    <location>
        <begin position="20"/>
        <end position="78"/>
    </location>
</feature>
<evidence type="ECO:0000313" key="3">
    <source>
        <dbReference type="Proteomes" id="UP000265618"/>
    </source>
</evidence>
<keyword evidence="3" id="KW-1185">Reference proteome</keyword>
<organism evidence="2 3">
    <name type="scientific">Kipferlia bialata</name>
    <dbReference type="NCBI Taxonomy" id="797122"/>
    <lineage>
        <taxon>Eukaryota</taxon>
        <taxon>Metamonada</taxon>
        <taxon>Carpediemonas-like organisms</taxon>
        <taxon>Kipferlia</taxon>
    </lineage>
</organism>